<accession>A0A8T2SN72</accession>
<evidence type="ECO:0000313" key="1">
    <source>
        <dbReference type="EMBL" id="KAH7352314.1"/>
    </source>
</evidence>
<name>A0A8T2SN72_CERRI</name>
<keyword evidence="2" id="KW-1185">Reference proteome</keyword>
<evidence type="ECO:0000313" key="2">
    <source>
        <dbReference type="Proteomes" id="UP000825935"/>
    </source>
</evidence>
<proteinExistence type="predicted"/>
<gene>
    <name evidence="1" type="ORF">KP509_19G039300</name>
</gene>
<sequence>MSLCPHIISSHHSNSFFPPSIFSIRPFLQICTGPNLDDLSPFPNSPASTFSSLLLRYYLREFPSQNISIPELPSTCQHRNYKTNFSFHATV</sequence>
<dbReference type="Proteomes" id="UP000825935">
    <property type="component" value="Chromosome 19"/>
</dbReference>
<protein>
    <submittedName>
        <fullName evidence="1">Uncharacterized protein</fullName>
    </submittedName>
</protein>
<comment type="caution">
    <text evidence="1">The sequence shown here is derived from an EMBL/GenBank/DDBJ whole genome shotgun (WGS) entry which is preliminary data.</text>
</comment>
<organism evidence="1 2">
    <name type="scientific">Ceratopteris richardii</name>
    <name type="common">Triangle waterfern</name>
    <dbReference type="NCBI Taxonomy" id="49495"/>
    <lineage>
        <taxon>Eukaryota</taxon>
        <taxon>Viridiplantae</taxon>
        <taxon>Streptophyta</taxon>
        <taxon>Embryophyta</taxon>
        <taxon>Tracheophyta</taxon>
        <taxon>Polypodiopsida</taxon>
        <taxon>Polypodiidae</taxon>
        <taxon>Polypodiales</taxon>
        <taxon>Pteridineae</taxon>
        <taxon>Pteridaceae</taxon>
        <taxon>Parkerioideae</taxon>
        <taxon>Ceratopteris</taxon>
    </lineage>
</organism>
<dbReference type="EMBL" id="CM035424">
    <property type="protein sequence ID" value="KAH7352314.1"/>
    <property type="molecule type" value="Genomic_DNA"/>
</dbReference>
<reference evidence="1" key="1">
    <citation type="submission" date="2021-08" db="EMBL/GenBank/DDBJ databases">
        <title>WGS assembly of Ceratopteris richardii.</title>
        <authorList>
            <person name="Marchant D.B."/>
            <person name="Chen G."/>
            <person name="Jenkins J."/>
            <person name="Shu S."/>
            <person name="Leebens-Mack J."/>
            <person name="Grimwood J."/>
            <person name="Schmutz J."/>
            <person name="Soltis P."/>
            <person name="Soltis D."/>
            <person name="Chen Z.-H."/>
        </authorList>
    </citation>
    <scope>NUCLEOTIDE SEQUENCE</scope>
    <source>
        <strain evidence="1">Whitten #5841</strain>
        <tissue evidence="1">Leaf</tissue>
    </source>
</reference>
<dbReference type="AlphaFoldDB" id="A0A8T2SN72"/>